<sequence>MIRPFDYYKPENLEEAAEMVKHDGAKILAGGTDLIVSMRNGLVRPEKVVDIKGVKELEGINFDNGELVIGAAVTINDLVESETVREKFPILVEAGKVLASYQVRNRATVAGNLCNASPAADMAPALLVLNSMVDVYSLRGQREIPLRDLFTGVKKTCLAPDEILVRIRVPFTSGKGRYLKKSRTRGHDLSTVGVAAFKEDKNLKVAVGACAPIPKLVELDVTGKNSSDILTEAKNKVMGVINPIDDVRGSKEYRRAMVEVYLEKILGEIL</sequence>
<dbReference type="AlphaFoldDB" id="A0A8A0RKH7"/>
<accession>A0A8A0RKH7</accession>
<keyword evidence="2" id="KW-0274">FAD</keyword>
<dbReference type="PANTHER" id="PTHR42659:SF2">
    <property type="entry name" value="XANTHINE DEHYDROGENASE SUBUNIT C-RELATED"/>
    <property type="match status" value="1"/>
</dbReference>
<dbReference type="RefSeq" id="WP_206709074.1">
    <property type="nucleotide sequence ID" value="NZ_CP059066.1"/>
</dbReference>
<keyword evidence="3 5" id="KW-0560">Oxidoreductase</keyword>
<dbReference type="PANTHER" id="PTHR42659">
    <property type="entry name" value="XANTHINE DEHYDROGENASE SUBUNIT C-RELATED"/>
    <property type="match status" value="1"/>
</dbReference>
<dbReference type="GO" id="GO:0008805">
    <property type="term" value="F:carbon-monoxide oxygenase activity"/>
    <property type="evidence" value="ECO:0007669"/>
    <property type="project" value="UniProtKB-EC"/>
</dbReference>
<gene>
    <name evidence="5" type="primary">cutM_2</name>
    <name evidence="5" type="ORF">H0A61_01226</name>
</gene>
<dbReference type="Gene3D" id="3.30.43.10">
    <property type="entry name" value="Uridine Diphospho-n-acetylenolpyruvylglucosamine Reductase, domain 2"/>
    <property type="match status" value="1"/>
</dbReference>
<evidence type="ECO:0000256" key="1">
    <source>
        <dbReference type="ARBA" id="ARBA00022630"/>
    </source>
</evidence>
<dbReference type="Gene3D" id="3.30.465.10">
    <property type="match status" value="1"/>
</dbReference>
<dbReference type="InterPro" id="IPR002346">
    <property type="entry name" value="Mopterin_DH_FAD-bd"/>
</dbReference>
<keyword evidence="6" id="KW-1185">Reference proteome</keyword>
<dbReference type="GO" id="GO:0071949">
    <property type="term" value="F:FAD binding"/>
    <property type="evidence" value="ECO:0007669"/>
    <property type="project" value="InterPro"/>
</dbReference>
<evidence type="ECO:0000313" key="5">
    <source>
        <dbReference type="EMBL" id="QSQ08875.1"/>
    </source>
</evidence>
<dbReference type="FunFam" id="3.30.465.10:FF:000017">
    <property type="entry name" value="Xanthine dehydrogenase, FAD binding subunit"/>
    <property type="match status" value="1"/>
</dbReference>
<feature type="domain" description="FAD-binding PCMH-type" evidence="4">
    <location>
        <begin position="1"/>
        <end position="174"/>
    </location>
</feature>
<evidence type="ECO:0000313" key="6">
    <source>
        <dbReference type="Proteomes" id="UP000662904"/>
    </source>
</evidence>
<dbReference type="SMART" id="SM01092">
    <property type="entry name" value="CO_deh_flav_C"/>
    <property type="match status" value="1"/>
</dbReference>
<dbReference type="InterPro" id="IPR016167">
    <property type="entry name" value="FAD-bd_PCMH_sub1"/>
</dbReference>
<keyword evidence="1" id="KW-0285">Flavoprotein</keyword>
<evidence type="ECO:0000256" key="3">
    <source>
        <dbReference type="ARBA" id="ARBA00023002"/>
    </source>
</evidence>
<evidence type="ECO:0000256" key="2">
    <source>
        <dbReference type="ARBA" id="ARBA00022827"/>
    </source>
</evidence>
<dbReference type="SUPFAM" id="SSF56176">
    <property type="entry name" value="FAD-binding/transporter-associated domain-like"/>
    <property type="match status" value="1"/>
</dbReference>
<name>A0A8A0RKH7_9FIRM</name>
<evidence type="ECO:0000259" key="4">
    <source>
        <dbReference type="PROSITE" id="PS51387"/>
    </source>
</evidence>
<dbReference type="PROSITE" id="PS51387">
    <property type="entry name" value="FAD_PCMH"/>
    <property type="match status" value="1"/>
</dbReference>
<protein>
    <submittedName>
        <fullName evidence="5">Carbon monoxide dehydrogenase medium chain</fullName>
        <ecNumber evidence="5">1.2.5.3</ecNumber>
    </submittedName>
</protein>
<dbReference type="SUPFAM" id="SSF55447">
    <property type="entry name" value="CO dehydrogenase flavoprotein C-terminal domain-like"/>
    <property type="match status" value="1"/>
</dbReference>
<dbReference type="EMBL" id="CP059066">
    <property type="protein sequence ID" value="QSQ08875.1"/>
    <property type="molecule type" value="Genomic_DNA"/>
</dbReference>
<dbReference type="Proteomes" id="UP000662904">
    <property type="component" value="Chromosome"/>
</dbReference>
<dbReference type="KEGG" id="kme:H0A61_01226"/>
<dbReference type="InterPro" id="IPR036318">
    <property type="entry name" value="FAD-bd_PCMH-like_sf"/>
</dbReference>
<dbReference type="InterPro" id="IPR016166">
    <property type="entry name" value="FAD-bd_PCMH"/>
</dbReference>
<proteinExistence type="predicted"/>
<dbReference type="Pfam" id="PF00941">
    <property type="entry name" value="FAD_binding_5"/>
    <property type="match status" value="1"/>
</dbReference>
<dbReference type="Gene3D" id="3.30.390.50">
    <property type="entry name" value="CO dehydrogenase flavoprotein, C-terminal domain"/>
    <property type="match status" value="1"/>
</dbReference>
<dbReference type="InterPro" id="IPR005107">
    <property type="entry name" value="CO_DH_flav_C"/>
</dbReference>
<dbReference type="InterPro" id="IPR036683">
    <property type="entry name" value="CO_DH_flav_C_dom_sf"/>
</dbReference>
<reference evidence="5" key="1">
    <citation type="submission" date="2020-07" db="EMBL/GenBank/DDBJ databases">
        <title>Koleobacter methoxysyntrophicus gen. nov., sp. nov., a novel anaerobic bacterium isolated from deep subsurface oil field and proposal of Koleobacterales ord. nov. in the phylum Firmicutes.</title>
        <authorList>
            <person name="Sakamoto S."/>
            <person name="Tamaki H."/>
        </authorList>
    </citation>
    <scope>NUCLEOTIDE SEQUENCE</scope>
    <source>
        <strain evidence="5">NRmbB1</strain>
    </source>
</reference>
<dbReference type="InterPro" id="IPR051312">
    <property type="entry name" value="Diverse_Substr_Oxidored"/>
</dbReference>
<dbReference type="EC" id="1.2.5.3" evidence="5"/>
<organism evidence="5 6">
    <name type="scientific">Koleobacter methoxysyntrophicus</name>
    <dbReference type="NCBI Taxonomy" id="2751313"/>
    <lineage>
        <taxon>Bacteria</taxon>
        <taxon>Bacillati</taxon>
        <taxon>Bacillota</taxon>
        <taxon>Clostridia</taxon>
        <taxon>Koleobacterales</taxon>
        <taxon>Koleobacteraceae</taxon>
        <taxon>Koleobacter</taxon>
    </lineage>
</organism>
<dbReference type="InterPro" id="IPR016169">
    <property type="entry name" value="FAD-bd_PCMH_sub2"/>
</dbReference>
<dbReference type="Pfam" id="PF03450">
    <property type="entry name" value="CO_deh_flav_C"/>
    <property type="match status" value="1"/>
</dbReference>